<dbReference type="RefSeq" id="WP_386766400.1">
    <property type="nucleotide sequence ID" value="NZ_JBHSTI010000008.1"/>
</dbReference>
<evidence type="ECO:0000313" key="1">
    <source>
        <dbReference type="EMBL" id="MFC6238302.1"/>
    </source>
</evidence>
<name>A0ABW1T208_9ACTN</name>
<reference evidence="2" key="1">
    <citation type="journal article" date="2019" name="Int. J. Syst. Evol. Microbiol.">
        <title>The Global Catalogue of Microorganisms (GCM) 10K type strain sequencing project: providing services to taxonomists for standard genome sequencing and annotation.</title>
        <authorList>
            <consortium name="The Broad Institute Genomics Platform"/>
            <consortium name="The Broad Institute Genome Sequencing Center for Infectious Disease"/>
            <person name="Wu L."/>
            <person name="Ma J."/>
        </authorList>
    </citation>
    <scope>NUCLEOTIDE SEQUENCE [LARGE SCALE GENOMIC DNA]</scope>
    <source>
        <strain evidence="2">CGMCC 4.7317</strain>
    </source>
</reference>
<gene>
    <name evidence="1" type="ORF">ACFQGU_10455</name>
</gene>
<dbReference type="EMBL" id="JBHSTI010000008">
    <property type="protein sequence ID" value="MFC6238302.1"/>
    <property type="molecule type" value="Genomic_DNA"/>
</dbReference>
<protein>
    <submittedName>
        <fullName evidence="1">Uncharacterized protein</fullName>
    </submittedName>
</protein>
<keyword evidence="2" id="KW-1185">Reference proteome</keyword>
<proteinExistence type="predicted"/>
<organism evidence="1 2">
    <name type="scientific">Longivirga aurantiaca</name>
    <dbReference type="NCBI Taxonomy" id="1837743"/>
    <lineage>
        <taxon>Bacteria</taxon>
        <taxon>Bacillati</taxon>
        <taxon>Actinomycetota</taxon>
        <taxon>Actinomycetes</taxon>
        <taxon>Sporichthyales</taxon>
        <taxon>Sporichthyaceae</taxon>
        <taxon>Longivirga</taxon>
    </lineage>
</organism>
<comment type="caution">
    <text evidence="1">The sequence shown here is derived from an EMBL/GenBank/DDBJ whole genome shotgun (WGS) entry which is preliminary data.</text>
</comment>
<accession>A0ABW1T208</accession>
<evidence type="ECO:0000313" key="2">
    <source>
        <dbReference type="Proteomes" id="UP001596138"/>
    </source>
</evidence>
<sequence>MYGSVMIGRLAVPFADVEAITRAWEAERGSAITGYDGQSVLLGADGVTVVAAIRFTDRASYEALGDDPEQDVWWSTRMAPCFEGDVRWIDGEWTR</sequence>
<dbReference type="Proteomes" id="UP001596138">
    <property type="component" value="Unassembled WGS sequence"/>
</dbReference>